<dbReference type="GO" id="GO:0000172">
    <property type="term" value="C:ribonuclease MRP complex"/>
    <property type="evidence" value="ECO:0007669"/>
    <property type="project" value="TreeGrafter"/>
</dbReference>
<keyword evidence="4" id="KW-0539">Nucleus</keyword>
<dbReference type="GO" id="GO:0033204">
    <property type="term" value="F:ribonuclease P RNA binding"/>
    <property type="evidence" value="ECO:0007669"/>
    <property type="project" value="InterPro"/>
</dbReference>
<dbReference type="InParanoid" id="G7DT20"/>
<dbReference type="InterPro" id="IPR016819">
    <property type="entry name" value="RNase_P/MRP_POP5"/>
</dbReference>
<evidence type="ECO:0000313" key="7">
    <source>
        <dbReference type="Proteomes" id="UP000009131"/>
    </source>
</evidence>
<comment type="caution">
    <text evidence="6">The sequence shown here is derived from an EMBL/GenBank/DDBJ whole genome shotgun (WGS) entry which is preliminary data.</text>
</comment>
<dbReference type="EMBL" id="BABT02000025">
    <property type="protein sequence ID" value="GAA93899.1"/>
    <property type="molecule type" value="Genomic_DNA"/>
</dbReference>
<gene>
    <name evidence="6" type="primary">Mo00545</name>
    <name evidence="6" type="ORF">E5Q_00545</name>
</gene>
<dbReference type="Proteomes" id="UP000009131">
    <property type="component" value="Unassembled WGS sequence"/>
</dbReference>
<evidence type="ECO:0000256" key="2">
    <source>
        <dbReference type="ARBA" id="ARBA00010800"/>
    </source>
</evidence>
<protein>
    <recommendedName>
        <fullName evidence="5">Ribonuclease P/MRP protein subunit POP5</fullName>
        <ecNumber evidence="5">3.1.26.5</ecNumber>
    </recommendedName>
</protein>
<evidence type="ECO:0000256" key="3">
    <source>
        <dbReference type="ARBA" id="ARBA00022694"/>
    </source>
</evidence>
<dbReference type="RefSeq" id="XP_014571348.1">
    <property type="nucleotide sequence ID" value="XM_014715862.1"/>
</dbReference>
<reference evidence="6 7" key="1">
    <citation type="journal article" date="2011" name="J. Gen. Appl. Microbiol.">
        <title>Draft genome sequencing of the enigmatic basidiomycete Mixia osmundae.</title>
        <authorList>
            <person name="Nishida H."/>
            <person name="Nagatsuka Y."/>
            <person name="Sugiyama J."/>
        </authorList>
    </citation>
    <scope>NUCLEOTIDE SEQUENCE [LARGE SCALE GENOMIC DNA]</scope>
    <source>
        <strain evidence="7">CBS 9802 / IAM 14324 / JCM 22182 / KY 12970</strain>
    </source>
</reference>
<keyword evidence="7" id="KW-1185">Reference proteome</keyword>
<comment type="function">
    <text evidence="5">Component of ribonuclease P, a protein complex that generates mature tRNA molecules by cleaving their 5'-ends.</text>
</comment>
<dbReference type="EC" id="3.1.26.5" evidence="5"/>
<dbReference type="eggNOG" id="KOG4639">
    <property type="taxonomic scope" value="Eukaryota"/>
</dbReference>
<dbReference type="OMA" id="MQNYLDK"/>
<reference evidence="6 7" key="2">
    <citation type="journal article" date="2012" name="Open Biol.">
        <title>Characteristics of nucleosomes and linker DNA regions on the genome of the basidiomycete Mixia osmundae revealed by mono- and dinucleosome mapping.</title>
        <authorList>
            <person name="Nishida H."/>
            <person name="Kondo S."/>
            <person name="Matsumoto T."/>
            <person name="Suzuki Y."/>
            <person name="Yoshikawa H."/>
            <person name="Taylor T.D."/>
            <person name="Sugiyama J."/>
        </authorList>
    </citation>
    <scope>NUCLEOTIDE SEQUENCE [LARGE SCALE GENOMIC DNA]</scope>
    <source>
        <strain evidence="7">CBS 9802 / IAM 14324 / JCM 22182 / KY 12970</strain>
    </source>
</reference>
<evidence type="ECO:0000256" key="4">
    <source>
        <dbReference type="ARBA" id="ARBA00023242"/>
    </source>
</evidence>
<evidence type="ECO:0000313" key="6">
    <source>
        <dbReference type="EMBL" id="GAA93899.1"/>
    </source>
</evidence>
<comment type="similarity">
    <text evidence="2 5">Belongs to the eukaryotic/archaeal RNase P protein component 2 family.</text>
</comment>
<dbReference type="InterPro" id="IPR038085">
    <property type="entry name" value="Rnp2-like_sf"/>
</dbReference>
<dbReference type="HOGENOM" id="CLU_086710_3_0_1"/>
<dbReference type="PIRSF" id="PIRSF023803">
    <property type="entry name" value="Ribonuclease_P_prd"/>
    <property type="match status" value="1"/>
</dbReference>
<dbReference type="GO" id="GO:0005730">
    <property type="term" value="C:nucleolus"/>
    <property type="evidence" value="ECO:0007669"/>
    <property type="project" value="TreeGrafter"/>
</dbReference>
<dbReference type="STRING" id="764103.G7DT20"/>
<name>G7DT20_MIXOS</name>
<comment type="catalytic activity">
    <reaction evidence="5">
        <text>Endonucleolytic cleavage of RNA, removing 5'-extranucleotides from tRNA precursor.</text>
        <dbReference type="EC" id="3.1.26.5"/>
    </reaction>
</comment>
<dbReference type="FunCoup" id="G7DT20">
    <property type="interactions" value="126"/>
</dbReference>
<sequence>MRFKNRYLLAEFIFAPDSDAPSFSESDIVRLVRDALSVNFGDAGWAEAGSSLNVKYLSPTTHIMILRTPRSACQLVWTALTLTRQLKGVDCIIRVMHVGGTIRKSQQAAIKYDRDLILRRATQALQSSANDEETRTLLLQSEQLINAIAE</sequence>
<dbReference type="GO" id="GO:0004526">
    <property type="term" value="F:ribonuclease P activity"/>
    <property type="evidence" value="ECO:0007669"/>
    <property type="project" value="UniProtKB-EC"/>
</dbReference>
<keyword evidence="3 5" id="KW-0819">tRNA processing</keyword>
<organism evidence="6 7">
    <name type="scientific">Mixia osmundae (strain CBS 9802 / IAM 14324 / JCM 22182 / KY 12970)</name>
    <dbReference type="NCBI Taxonomy" id="764103"/>
    <lineage>
        <taxon>Eukaryota</taxon>
        <taxon>Fungi</taxon>
        <taxon>Dikarya</taxon>
        <taxon>Basidiomycota</taxon>
        <taxon>Pucciniomycotina</taxon>
        <taxon>Mixiomycetes</taxon>
        <taxon>Mixiales</taxon>
        <taxon>Mixiaceae</taxon>
        <taxon>Mixia</taxon>
    </lineage>
</organism>
<dbReference type="Pfam" id="PF01900">
    <property type="entry name" value="RNase_P_Rpp14"/>
    <property type="match status" value="1"/>
</dbReference>
<proteinExistence type="inferred from homology"/>
<evidence type="ECO:0000256" key="5">
    <source>
        <dbReference type="PIRNR" id="PIRNR023803"/>
    </source>
</evidence>
<accession>G7DT20</accession>
<dbReference type="OrthoDB" id="24745at2759"/>
<dbReference type="SUPFAM" id="SSF160350">
    <property type="entry name" value="Rnp2-like"/>
    <property type="match status" value="1"/>
</dbReference>
<dbReference type="InterPro" id="IPR002759">
    <property type="entry name" value="Pop5/Rpp14/Rnp2-like"/>
</dbReference>
<dbReference type="AlphaFoldDB" id="G7DT20"/>
<dbReference type="GO" id="GO:0030681">
    <property type="term" value="C:multimeric ribonuclease P complex"/>
    <property type="evidence" value="ECO:0007669"/>
    <property type="project" value="TreeGrafter"/>
</dbReference>
<dbReference type="PANTHER" id="PTHR15441:SF2">
    <property type="entry name" value="RIBONUCLEASE P_MRP PROTEIN SUBUNIT POP5"/>
    <property type="match status" value="1"/>
</dbReference>
<dbReference type="Gene3D" id="3.30.70.3250">
    <property type="entry name" value="Ribonuclease P, Pop5 subunit"/>
    <property type="match status" value="1"/>
</dbReference>
<evidence type="ECO:0000256" key="1">
    <source>
        <dbReference type="ARBA" id="ARBA00004123"/>
    </source>
</evidence>
<comment type="subcellular location">
    <subcellularLocation>
        <location evidence="1">Nucleus</location>
    </subcellularLocation>
</comment>
<dbReference type="PANTHER" id="PTHR15441">
    <property type="entry name" value="RIBONUCLEASE P PROTEIN SUBUNIT P14"/>
    <property type="match status" value="1"/>
</dbReference>
<dbReference type="GO" id="GO:0001682">
    <property type="term" value="P:tRNA 5'-leader removal"/>
    <property type="evidence" value="ECO:0007669"/>
    <property type="project" value="InterPro"/>
</dbReference>